<feature type="region of interest" description="Disordered" evidence="1">
    <location>
        <begin position="79"/>
        <end position="119"/>
    </location>
</feature>
<protein>
    <submittedName>
        <fullName evidence="2">Uncharacterized protein</fullName>
    </submittedName>
</protein>
<sequence length="119" mass="12608">MPATNAVIAPPCTKRDCRLSKTTPKNIKRIVIPAHVVAIPDNATVAWPGAPHISGRNLLSHSATCCRSSAEACTVPRSWSSSHASNSMSTGSSAAHRLLGVERSDREHVASENPCAAWQ</sequence>
<gene>
    <name evidence="2" type="ORF">L916_04355</name>
    <name evidence="3" type="ORF">L917_04228</name>
</gene>
<dbReference type="EMBL" id="KI678484">
    <property type="protein sequence ID" value="ETL98759.1"/>
    <property type="molecule type" value="Genomic_DNA"/>
</dbReference>
<name>W2JGP9_PHYNI</name>
<dbReference type="Proteomes" id="UP000054423">
    <property type="component" value="Unassembled WGS sequence"/>
</dbReference>
<dbReference type="AlphaFoldDB" id="W2JGP9"/>
<proteinExistence type="predicted"/>
<dbReference type="EMBL" id="KI671749">
    <property type="protein sequence ID" value="ETL45586.1"/>
    <property type="molecule type" value="Genomic_DNA"/>
</dbReference>
<evidence type="ECO:0000313" key="3">
    <source>
        <dbReference type="EMBL" id="ETL98759.1"/>
    </source>
</evidence>
<accession>W2JGP9</accession>
<reference evidence="3" key="1">
    <citation type="submission" date="2013-11" db="EMBL/GenBank/DDBJ databases">
        <title>The Genome Sequence of Phytophthora parasitica CHvinca01.</title>
        <authorList>
            <consortium name="The Broad Institute Genomics Platform"/>
            <person name="Russ C."/>
            <person name="Tyler B."/>
            <person name="Panabieres F."/>
            <person name="Shan W."/>
            <person name="Tripathy S."/>
            <person name="Grunwald N."/>
            <person name="Machado M."/>
            <person name="Johnson C.S."/>
            <person name="Arredondo F."/>
            <person name="Hong C."/>
            <person name="Coffey M."/>
            <person name="Young S.K."/>
            <person name="Zeng Q."/>
            <person name="Gargeya S."/>
            <person name="Fitzgerald M."/>
            <person name="Abouelleil A."/>
            <person name="Alvarado L."/>
            <person name="Chapman S.B."/>
            <person name="Gainer-Dewar J."/>
            <person name="Goldberg J."/>
            <person name="Griggs A."/>
            <person name="Gujja S."/>
            <person name="Hansen M."/>
            <person name="Howarth C."/>
            <person name="Imamovic A."/>
            <person name="Ireland A."/>
            <person name="Larimer J."/>
            <person name="McCowan C."/>
            <person name="Murphy C."/>
            <person name="Pearson M."/>
            <person name="Poon T.W."/>
            <person name="Priest M."/>
            <person name="Roberts A."/>
            <person name="Saif S."/>
            <person name="Shea T."/>
            <person name="Sykes S."/>
            <person name="Wortman J."/>
            <person name="Nusbaum C."/>
            <person name="Birren B."/>
        </authorList>
    </citation>
    <scope>NUCLEOTIDE SEQUENCE [LARGE SCALE GENOMIC DNA]</scope>
    <source>
        <strain evidence="3">CHvinca01</strain>
    </source>
</reference>
<evidence type="ECO:0000256" key="1">
    <source>
        <dbReference type="SAM" id="MobiDB-lite"/>
    </source>
</evidence>
<feature type="compositionally biased region" description="Low complexity" evidence="1">
    <location>
        <begin position="79"/>
        <end position="95"/>
    </location>
</feature>
<dbReference type="Proteomes" id="UP000053864">
    <property type="component" value="Unassembled WGS sequence"/>
</dbReference>
<organism evidence="2 4">
    <name type="scientific">Phytophthora nicotianae</name>
    <name type="common">Potato buckeye rot agent</name>
    <name type="synonym">Phytophthora parasitica</name>
    <dbReference type="NCBI Taxonomy" id="4792"/>
    <lineage>
        <taxon>Eukaryota</taxon>
        <taxon>Sar</taxon>
        <taxon>Stramenopiles</taxon>
        <taxon>Oomycota</taxon>
        <taxon>Peronosporomycetes</taxon>
        <taxon>Peronosporales</taxon>
        <taxon>Peronosporaceae</taxon>
        <taxon>Phytophthora</taxon>
    </lineage>
</organism>
<reference evidence="2 4" key="2">
    <citation type="submission" date="2013-11" db="EMBL/GenBank/DDBJ databases">
        <title>The Genome Sequence of Phytophthora parasitica CJ05E6.</title>
        <authorList>
            <consortium name="The Broad Institute Genomics Platform"/>
            <person name="Russ C."/>
            <person name="Tyler B."/>
            <person name="Panabieres F."/>
            <person name="Shan W."/>
            <person name="Tripathy S."/>
            <person name="Grunwald N."/>
            <person name="Machado M."/>
            <person name="Johnson C.S."/>
            <person name="Arredondo F."/>
            <person name="Hong C."/>
            <person name="Coffey M."/>
            <person name="Young S.K."/>
            <person name="Zeng Q."/>
            <person name="Gargeya S."/>
            <person name="Fitzgerald M."/>
            <person name="Abouelleil A."/>
            <person name="Alvarado L."/>
            <person name="Chapman S.B."/>
            <person name="Gainer-Dewar J."/>
            <person name="Goldberg J."/>
            <person name="Griggs A."/>
            <person name="Gujja S."/>
            <person name="Hansen M."/>
            <person name="Howarth C."/>
            <person name="Imamovic A."/>
            <person name="Ireland A."/>
            <person name="Larimer J."/>
            <person name="McCowan C."/>
            <person name="Murphy C."/>
            <person name="Pearson M."/>
            <person name="Poon T.W."/>
            <person name="Priest M."/>
            <person name="Roberts A."/>
            <person name="Saif S."/>
            <person name="Shea T."/>
            <person name="Sykes S."/>
            <person name="Wortman J."/>
            <person name="Nusbaum C."/>
            <person name="Birren B."/>
        </authorList>
    </citation>
    <scope>NUCLEOTIDE SEQUENCE [LARGE SCALE GENOMIC DNA]</scope>
    <source>
        <strain evidence="2 4">CJ05E6</strain>
    </source>
</reference>
<evidence type="ECO:0000313" key="2">
    <source>
        <dbReference type="EMBL" id="ETL45586.1"/>
    </source>
</evidence>
<evidence type="ECO:0000313" key="4">
    <source>
        <dbReference type="Proteomes" id="UP000053864"/>
    </source>
</evidence>
<feature type="compositionally biased region" description="Basic and acidic residues" evidence="1">
    <location>
        <begin position="99"/>
        <end position="110"/>
    </location>
</feature>